<proteinExistence type="predicted"/>
<organism evidence="2">
    <name type="scientific">Bosea sp. NBC_00436</name>
    <dbReference type="NCBI Taxonomy" id="2969620"/>
    <lineage>
        <taxon>Bacteria</taxon>
        <taxon>Pseudomonadati</taxon>
        <taxon>Pseudomonadota</taxon>
        <taxon>Alphaproteobacteria</taxon>
        <taxon>Hyphomicrobiales</taxon>
        <taxon>Boseaceae</taxon>
        <taxon>Bosea</taxon>
    </lineage>
</organism>
<evidence type="ECO:0008006" key="3">
    <source>
        <dbReference type="Google" id="ProtNLM"/>
    </source>
</evidence>
<sequence>MFRFILDLRAGLQPAAILLAATLGPAHASAPITAEEAPARPLPIPRGALVDPDADVMATSSLAAADPDAVVFDPALAAIGRAAAESGAHLRARAPIPVDIIRKGFAARQTMTSVEQDRSVGFKLGQDIFSLSTTLSDPASTGATRNAELRWRLAQPVAGGNGFIWGLATGGGSALYGSPEQTGEALIGYRQELFPHLTLTSQLAMAGNYVFAPGDGLHTALTPEMKLSVDLARLADLPWQTSFDVTLARKVPLVASDFETRGRAMLSLKYKWN</sequence>
<accession>A0A9E7ZR70</accession>
<evidence type="ECO:0000256" key="1">
    <source>
        <dbReference type="SAM" id="SignalP"/>
    </source>
</evidence>
<name>A0A9E7ZR70_9HYPH</name>
<protein>
    <recommendedName>
        <fullName evidence="3">DUF481 domain-containing protein</fullName>
    </recommendedName>
</protein>
<feature type="signal peptide" evidence="1">
    <location>
        <begin position="1"/>
        <end position="28"/>
    </location>
</feature>
<evidence type="ECO:0000313" key="2">
    <source>
        <dbReference type="EMBL" id="UZF89543.1"/>
    </source>
</evidence>
<gene>
    <name evidence="2" type="ORF">NWE54_12505</name>
</gene>
<reference evidence="2" key="1">
    <citation type="submission" date="2022-08" db="EMBL/GenBank/DDBJ databases">
        <title>Complete Genome Sequences of 2 Bosea sp. soil isolates.</title>
        <authorList>
            <person name="Alvarez Arevalo M."/>
            <person name="Sterndorff E.B."/>
            <person name="Faurdal D."/>
            <person name="Joergensen T.S."/>
            <person name="Weber T."/>
        </authorList>
    </citation>
    <scope>NUCLEOTIDE SEQUENCE</scope>
    <source>
        <strain evidence="2">NBC_00436</strain>
    </source>
</reference>
<dbReference type="EMBL" id="CP102774">
    <property type="protein sequence ID" value="UZF89543.1"/>
    <property type="molecule type" value="Genomic_DNA"/>
</dbReference>
<keyword evidence="1" id="KW-0732">Signal</keyword>
<dbReference type="AlphaFoldDB" id="A0A9E7ZR70"/>
<feature type="chain" id="PRO_5038518879" description="DUF481 domain-containing protein" evidence="1">
    <location>
        <begin position="29"/>
        <end position="273"/>
    </location>
</feature>